<evidence type="ECO:0000313" key="1">
    <source>
        <dbReference type="Proteomes" id="UP000887576"/>
    </source>
</evidence>
<reference evidence="2" key="1">
    <citation type="submission" date="2022-11" db="UniProtKB">
        <authorList>
            <consortium name="WormBaseParasite"/>
        </authorList>
    </citation>
    <scope>IDENTIFICATION</scope>
</reference>
<name>A0AC34PZM1_9BILA</name>
<sequence length="417" mass="44987">MPPIQNLPPLVTQSEDSQDYSTKTVAPPAQNQVKPEPDWSIENQNPESSQVNVKVMSAVVTTPATPAASSANQAPINPISTLQPLTTGFNPTPTCSVPNQDLTSAALSAPYNSAYPIYSNNVAAVFDPAQAYWSQTQNMAYSGIGPSVIGGYATTGLDDSAYGITAATNDLAEIGKMPTYDGLDGTQPYAWPYPTYLNPEDKSMDSALHYNFGLDKNFYGHSFSGMAPVESFQGTTAISAGTLPPTDIYGLPLPTTTIPTVSAASNYPPPTGTTIPQPVQQRSPDFSGQPPRLCASVGSSNPITGRVPTNRSRRSRSALKDSDDDCRSDDRESERRTANNTRERIRVRDINSAFKELGKMCSQHLPNAGEKGQTKLGILHQAVKVINDLEERVRQRNLNPRTACMRRRDTAAPIAQH</sequence>
<evidence type="ECO:0000313" key="2">
    <source>
        <dbReference type="WBParaSite" id="JU765_v2.g11536.t1"/>
    </source>
</evidence>
<proteinExistence type="predicted"/>
<accession>A0AC34PZM1</accession>
<protein>
    <submittedName>
        <fullName evidence="2">BHLH domain-containing protein</fullName>
    </submittedName>
</protein>
<dbReference type="Proteomes" id="UP000887576">
    <property type="component" value="Unplaced"/>
</dbReference>
<dbReference type="WBParaSite" id="JU765_v2.g11536.t1">
    <property type="protein sequence ID" value="JU765_v2.g11536.t1"/>
    <property type="gene ID" value="JU765_v2.g11536"/>
</dbReference>
<organism evidence="1 2">
    <name type="scientific">Panagrolaimus sp. JU765</name>
    <dbReference type="NCBI Taxonomy" id="591449"/>
    <lineage>
        <taxon>Eukaryota</taxon>
        <taxon>Metazoa</taxon>
        <taxon>Ecdysozoa</taxon>
        <taxon>Nematoda</taxon>
        <taxon>Chromadorea</taxon>
        <taxon>Rhabditida</taxon>
        <taxon>Tylenchina</taxon>
        <taxon>Panagrolaimomorpha</taxon>
        <taxon>Panagrolaimoidea</taxon>
        <taxon>Panagrolaimidae</taxon>
        <taxon>Panagrolaimus</taxon>
    </lineage>
</organism>